<evidence type="ECO:0000313" key="4">
    <source>
        <dbReference type="EMBL" id="TMR34861.1"/>
    </source>
</evidence>
<dbReference type="InterPro" id="IPR011109">
    <property type="entry name" value="DNA_bind_recombinase_dom"/>
</dbReference>
<sequence>MKMPPWSKWALHPDLANALKQGNSFEDWLGEHRPGASYARISKDLRQEIGVKRQHENNDEFAAHNNVVIVVRYTDNGITAVDPDLERPAFLRLVRDIRARRCEEGYPIAGVIAVEAERIVRLPEDYLKLNRALTVDEDGFFGLGDAKTFLDVHGDSEILRHLLASAMGELEVKKIKQRVSRNSRDKAKEGRPFGRGRFGWLPADPASKRQANETLDPDAAPIVRKAIDMRLHGKSWRAIGFTFGEECLKLANHFQSSCDFQTAEKYRKRAEQISTNVMQYMVTNPANCGYRMIENEMIRDWETGEPVIGKWETICTPQEWEKLVLDCPVFFNPFGAIKKSPTGRGRPAGQQKRTKKEFAEQARKHLSSGILRCGRKNEFGETCYGRMNGSNGKRQALYKCNSPSCGRLGRRMDLVDETIQEIAIKALLQRYANQEPENNEWYGAKTLEKLQQSKAELKSRLKAGTIDDSDLFDLLSDLDLKIQDAEADRAQFEKEQASKNFLSRFSIEKWDSWGLRQRRTAIDAVLSAVIVLPIPEGRTKRAPFDPSLLIPVWRKSCSASPGPALVPARPTTRPSPSR</sequence>
<dbReference type="InterPro" id="IPR038109">
    <property type="entry name" value="DNA_bind_recomb_sf"/>
</dbReference>
<feature type="domain" description="Resolvase/invertase-type recombinase catalytic" evidence="3">
    <location>
        <begin position="35"/>
        <end position="192"/>
    </location>
</feature>
<dbReference type="AlphaFoldDB" id="A0A5S4GQP4"/>
<evidence type="ECO:0000259" key="3">
    <source>
        <dbReference type="SMART" id="SM00857"/>
    </source>
</evidence>
<dbReference type="OrthoDB" id="4500247at2"/>
<keyword evidence="1" id="KW-0175">Coiled coil</keyword>
<feature type="region of interest" description="Disordered" evidence="2">
    <location>
        <begin position="181"/>
        <end position="214"/>
    </location>
</feature>
<dbReference type="PANTHER" id="PTHR30461:SF23">
    <property type="entry name" value="DNA RECOMBINASE-RELATED"/>
    <property type="match status" value="1"/>
</dbReference>
<dbReference type="Pfam" id="PF00239">
    <property type="entry name" value="Resolvase"/>
    <property type="match status" value="1"/>
</dbReference>
<feature type="compositionally biased region" description="Basic and acidic residues" evidence="2">
    <location>
        <begin position="182"/>
        <end position="192"/>
    </location>
</feature>
<dbReference type="SUPFAM" id="SSF53041">
    <property type="entry name" value="Resolvase-like"/>
    <property type="match status" value="1"/>
</dbReference>
<dbReference type="Proteomes" id="UP000305238">
    <property type="component" value="Unassembled WGS sequence"/>
</dbReference>
<accession>A0A5S4GQP4</accession>
<dbReference type="InterPro" id="IPR036162">
    <property type="entry name" value="Resolvase-like_N_sf"/>
</dbReference>
<comment type="caution">
    <text evidence="4">The sequence shown here is derived from an EMBL/GenBank/DDBJ whole genome shotgun (WGS) entry which is preliminary data.</text>
</comment>
<evidence type="ECO:0000256" key="2">
    <source>
        <dbReference type="SAM" id="MobiDB-lite"/>
    </source>
</evidence>
<dbReference type="EMBL" id="VCKZ01000193">
    <property type="protein sequence ID" value="TMR34861.1"/>
    <property type="molecule type" value="Genomic_DNA"/>
</dbReference>
<dbReference type="GO" id="GO:0003677">
    <property type="term" value="F:DNA binding"/>
    <property type="evidence" value="ECO:0007669"/>
    <property type="project" value="InterPro"/>
</dbReference>
<feature type="compositionally biased region" description="Low complexity" evidence="2">
    <location>
        <begin position="569"/>
        <end position="578"/>
    </location>
</feature>
<feature type="region of interest" description="Disordered" evidence="2">
    <location>
        <begin position="557"/>
        <end position="578"/>
    </location>
</feature>
<dbReference type="GO" id="GO:0000150">
    <property type="term" value="F:DNA strand exchange activity"/>
    <property type="evidence" value="ECO:0007669"/>
    <property type="project" value="InterPro"/>
</dbReference>
<dbReference type="InterPro" id="IPR050639">
    <property type="entry name" value="SSR_resolvase"/>
</dbReference>
<evidence type="ECO:0000256" key="1">
    <source>
        <dbReference type="SAM" id="Coils"/>
    </source>
</evidence>
<evidence type="ECO:0000313" key="5">
    <source>
        <dbReference type="Proteomes" id="UP000305238"/>
    </source>
</evidence>
<dbReference type="Pfam" id="PF07508">
    <property type="entry name" value="Recombinase"/>
    <property type="match status" value="1"/>
</dbReference>
<dbReference type="RefSeq" id="WP_138638798.1">
    <property type="nucleotide sequence ID" value="NZ_VCKZ01000193.1"/>
</dbReference>
<protein>
    <recommendedName>
        <fullName evidence="3">Resolvase/invertase-type recombinase catalytic domain-containing protein</fullName>
    </recommendedName>
</protein>
<feature type="coiled-coil region" evidence="1">
    <location>
        <begin position="447"/>
        <end position="495"/>
    </location>
</feature>
<dbReference type="Gene3D" id="3.90.1750.20">
    <property type="entry name" value="Putative Large Serine Recombinase, Chain B, Domain 2"/>
    <property type="match status" value="1"/>
</dbReference>
<reference evidence="4 5" key="1">
    <citation type="submission" date="2019-05" db="EMBL/GenBank/DDBJ databases">
        <title>Draft genome sequence of Actinomadura geliboluensis A8036.</title>
        <authorList>
            <person name="Saricaoglu S."/>
            <person name="Isik K."/>
        </authorList>
    </citation>
    <scope>NUCLEOTIDE SEQUENCE [LARGE SCALE GENOMIC DNA]</scope>
    <source>
        <strain evidence="4 5">A8036</strain>
    </source>
</reference>
<gene>
    <name evidence="4" type="ORF">ETD96_24350</name>
</gene>
<dbReference type="SMART" id="SM00857">
    <property type="entry name" value="Resolvase"/>
    <property type="match status" value="1"/>
</dbReference>
<dbReference type="Gene3D" id="3.40.50.1390">
    <property type="entry name" value="Resolvase, N-terminal catalytic domain"/>
    <property type="match status" value="1"/>
</dbReference>
<keyword evidence="5" id="KW-1185">Reference proteome</keyword>
<proteinExistence type="predicted"/>
<organism evidence="4 5">
    <name type="scientific">Actinomadura geliboluensis</name>
    <dbReference type="NCBI Taxonomy" id="882440"/>
    <lineage>
        <taxon>Bacteria</taxon>
        <taxon>Bacillati</taxon>
        <taxon>Actinomycetota</taxon>
        <taxon>Actinomycetes</taxon>
        <taxon>Streptosporangiales</taxon>
        <taxon>Thermomonosporaceae</taxon>
        <taxon>Actinomadura</taxon>
    </lineage>
</organism>
<dbReference type="CDD" id="cd00338">
    <property type="entry name" value="Ser_Recombinase"/>
    <property type="match status" value="1"/>
</dbReference>
<name>A0A5S4GQP4_9ACTN</name>
<dbReference type="PANTHER" id="PTHR30461">
    <property type="entry name" value="DNA-INVERTASE FROM LAMBDOID PROPHAGE"/>
    <property type="match status" value="1"/>
</dbReference>
<dbReference type="InterPro" id="IPR006119">
    <property type="entry name" value="Resolv_N"/>
</dbReference>